<dbReference type="RefSeq" id="WP_085622278.1">
    <property type="nucleotide sequence ID" value="NZ_CP031266.1"/>
</dbReference>
<evidence type="ECO:0000256" key="1">
    <source>
        <dbReference type="SAM" id="Phobius"/>
    </source>
</evidence>
<dbReference type="Proteomes" id="UP000195208">
    <property type="component" value="Unassembled WGS sequence"/>
</dbReference>
<comment type="caution">
    <text evidence="2">The sequence shown here is derived from an EMBL/GenBank/DDBJ whole genome shotgun (WGS) entry which is preliminary data.</text>
</comment>
<feature type="transmembrane region" description="Helical" evidence="1">
    <location>
        <begin position="33"/>
        <end position="52"/>
    </location>
</feature>
<evidence type="ECO:0000313" key="2">
    <source>
        <dbReference type="EMBL" id="OTW31413.1"/>
    </source>
</evidence>
<sequence length="61" mass="6767">MKFVISWICMSILGFLGLAVLAVVGHAIDWMNITVGAVLFGLLLTWTFHPIAPKDFLGQHR</sequence>
<keyword evidence="1" id="KW-1133">Transmembrane helix</keyword>
<name>A0ABX3Z398_9STAP</name>
<feature type="transmembrane region" description="Helical" evidence="1">
    <location>
        <begin position="7"/>
        <end position="27"/>
    </location>
</feature>
<gene>
    <name evidence="2" type="ORF">B9M88_05670</name>
</gene>
<keyword evidence="3" id="KW-1185">Reference proteome</keyword>
<keyword evidence="1" id="KW-0472">Membrane</keyword>
<reference evidence="2 3" key="1">
    <citation type="submission" date="2017-04" db="EMBL/GenBank/DDBJ databases">
        <title>Staphylococcus agnetis, a potential pathogen in the broiler production.</title>
        <authorList>
            <person name="Poulsen L."/>
        </authorList>
    </citation>
    <scope>NUCLEOTIDE SEQUENCE [LARGE SCALE GENOMIC DNA]</scope>
    <source>
        <strain evidence="2 3">723_310714_2_2_spleen</strain>
    </source>
</reference>
<accession>A0ABX3Z398</accession>
<evidence type="ECO:0000313" key="3">
    <source>
        <dbReference type="Proteomes" id="UP000195208"/>
    </source>
</evidence>
<organism evidence="2 3">
    <name type="scientific">Staphylococcus agnetis</name>
    <dbReference type="NCBI Taxonomy" id="985762"/>
    <lineage>
        <taxon>Bacteria</taxon>
        <taxon>Bacillati</taxon>
        <taxon>Bacillota</taxon>
        <taxon>Bacilli</taxon>
        <taxon>Bacillales</taxon>
        <taxon>Staphylococcaceae</taxon>
        <taxon>Staphylococcus</taxon>
    </lineage>
</organism>
<proteinExistence type="predicted"/>
<dbReference type="EMBL" id="NEFX01000010">
    <property type="protein sequence ID" value="OTW31413.1"/>
    <property type="molecule type" value="Genomic_DNA"/>
</dbReference>
<keyword evidence="1" id="KW-0812">Transmembrane</keyword>
<protein>
    <submittedName>
        <fullName evidence="2">Uncharacterized protein</fullName>
    </submittedName>
</protein>